<evidence type="ECO:0000313" key="1">
    <source>
        <dbReference type="EMBL" id="QZE14669.1"/>
    </source>
</evidence>
<dbReference type="Proteomes" id="UP000826212">
    <property type="component" value="Chromosome"/>
</dbReference>
<keyword evidence="2" id="KW-1185">Reference proteome</keyword>
<gene>
    <name evidence="1" type="ORF">K4L44_02000</name>
</gene>
<accession>A0AC61NG99</accession>
<organism evidence="1 2">
    <name type="scientific">Halosquirtibacter laminarini</name>
    <dbReference type="NCBI Taxonomy" id="3374600"/>
    <lineage>
        <taxon>Bacteria</taxon>
        <taxon>Pseudomonadati</taxon>
        <taxon>Bacteroidota</taxon>
        <taxon>Bacteroidia</taxon>
        <taxon>Marinilabiliales</taxon>
        <taxon>Prolixibacteraceae</taxon>
        <taxon>Halosquirtibacter</taxon>
    </lineage>
</organism>
<proteinExistence type="predicted"/>
<protein>
    <submittedName>
        <fullName evidence="1">NUDIX hydrolase</fullName>
    </submittedName>
</protein>
<sequence>MTDKDKNQFSHKRNYNSRIVYENRWISVREDRFTTEDGLDMLFGITKVVDGIAVLAVDHDNVYLVDEFKYAVQRRSIEVVCGAIDKEDLLPVEAAKRELKEELGFKADRIISMGVIDPFTSVIDSKVHLFIAIGLEAGTPCFDAGEDIVPVCYSMKKAFDMVDNGTITHAPTILLLQKYERLKKELNCL</sequence>
<reference evidence="1" key="1">
    <citation type="submission" date="2021-08" db="EMBL/GenBank/DDBJ databases">
        <title>Novel anaerobic bacterium isolated from sea squirt in East Sea, Republic of Korea.</title>
        <authorList>
            <person name="Nguyen T.H."/>
            <person name="Li Z."/>
            <person name="Lee Y.-J."/>
            <person name="Ko J."/>
            <person name="Kim S.-G."/>
        </authorList>
    </citation>
    <scope>NUCLEOTIDE SEQUENCE</scope>
    <source>
        <strain evidence="1">KCTC 25031</strain>
    </source>
</reference>
<keyword evidence="1" id="KW-0378">Hydrolase</keyword>
<dbReference type="EMBL" id="CP081303">
    <property type="protein sequence ID" value="QZE14669.1"/>
    <property type="molecule type" value="Genomic_DNA"/>
</dbReference>
<evidence type="ECO:0000313" key="2">
    <source>
        <dbReference type="Proteomes" id="UP000826212"/>
    </source>
</evidence>
<name>A0AC61NG99_9BACT</name>